<proteinExistence type="predicted"/>
<reference evidence="3" key="1">
    <citation type="journal article" date="2020" name="Nat. Commun.">
        <title>Large-scale genome sequencing of mycorrhizal fungi provides insights into the early evolution of symbiotic traits.</title>
        <authorList>
            <person name="Miyauchi S."/>
            <person name="Kiss E."/>
            <person name="Kuo A."/>
            <person name="Drula E."/>
            <person name="Kohler A."/>
            <person name="Sanchez-Garcia M."/>
            <person name="Morin E."/>
            <person name="Andreopoulos B."/>
            <person name="Barry K.W."/>
            <person name="Bonito G."/>
            <person name="Buee M."/>
            <person name="Carver A."/>
            <person name="Chen C."/>
            <person name="Cichocki N."/>
            <person name="Clum A."/>
            <person name="Culley D."/>
            <person name="Crous P.W."/>
            <person name="Fauchery L."/>
            <person name="Girlanda M."/>
            <person name="Hayes R.D."/>
            <person name="Keri Z."/>
            <person name="LaButti K."/>
            <person name="Lipzen A."/>
            <person name="Lombard V."/>
            <person name="Magnuson J."/>
            <person name="Maillard F."/>
            <person name="Murat C."/>
            <person name="Nolan M."/>
            <person name="Ohm R.A."/>
            <person name="Pangilinan J."/>
            <person name="Pereira M.F."/>
            <person name="Perotto S."/>
            <person name="Peter M."/>
            <person name="Pfister S."/>
            <person name="Riley R."/>
            <person name="Sitrit Y."/>
            <person name="Stielow J.B."/>
            <person name="Szollosi G."/>
            <person name="Zifcakova L."/>
            <person name="Stursova M."/>
            <person name="Spatafora J.W."/>
            <person name="Tedersoo L."/>
            <person name="Vaario L.M."/>
            <person name="Yamada A."/>
            <person name="Yan M."/>
            <person name="Wang P."/>
            <person name="Xu J."/>
            <person name="Bruns T."/>
            <person name="Baldrian P."/>
            <person name="Vilgalys R."/>
            <person name="Dunand C."/>
            <person name="Henrissat B."/>
            <person name="Grigoriev I.V."/>
            <person name="Hibbett D."/>
            <person name="Nagy L.G."/>
            <person name="Martin F.M."/>
        </authorList>
    </citation>
    <scope>NUCLEOTIDE SEQUENCE</scope>
    <source>
        <strain evidence="3">UH-Tt-Lm1</strain>
    </source>
</reference>
<keyword evidence="4" id="KW-1185">Reference proteome</keyword>
<feature type="chain" id="PRO_5040506608" evidence="2">
    <location>
        <begin position="17"/>
        <end position="162"/>
    </location>
</feature>
<feature type="signal peptide" evidence="2">
    <location>
        <begin position="1"/>
        <end position="16"/>
    </location>
</feature>
<protein>
    <submittedName>
        <fullName evidence="3">Uncharacterized protein</fullName>
    </submittedName>
</protein>
<evidence type="ECO:0000256" key="1">
    <source>
        <dbReference type="SAM" id="MobiDB-lite"/>
    </source>
</evidence>
<dbReference type="AlphaFoldDB" id="A0A9P6HAX0"/>
<name>A0A9P6HAX0_9AGAM</name>
<dbReference type="Proteomes" id="UP000736335">
    <property type="component" value="Unassembled WGS sequence"/>
</dbReference>
<accession>A0A9P6HAX0</accession>
<sequence length="162" mass="18664">MFLSLSFLFLPAPEHCLLYGVPHGHATLLHFRPLHPPMEKHPFLGNALEVDYMGLNWATPEDVLEYLQQNQSARRLLHKISEDILLTGWDTTYIVHPLLNPPLRLDIYLSDDEFVDLINDRLATEQRVVRGHYKSGRNPKEKPNLNRTSFGLTDKGLSLQQD</sequence>
<evidence type="ECO:0000313" key="4">
    <source>
        <dbReference type="Proteomes" id="UP000736335"/>
    </source>
</evidence>
<gene>
    <name evidence="3" type="ORF">BJ322DRAFT_1021956</name>
</gene>
<evidence type="ECO:0000256" key="2">
    <source>
        <dbReference type="SAM" id="SignalP"/>
    </source>
</evidence>
<keyword evidence="2" id="KW-0732">Signal</keyword>
<evidence type="ECO:0000313" key="3">
    <source>
        <dbReference type="EMBL" id="KAF9783240.1"/>
    </source>
</evidence>
<dbReference type="EMBL" id="WIUZ02000010">
    <property type="protein sequence ID" value="KAF9783240.1"/>
    <property type="molecule type" value="Genomic_DNA"/>
</dbReference>
<organism evidence="3 4">
    <name type="scientific">Thelephora terrestris</name>
    <dbReference type="NCBI Taxonomy" id="56493"/>
    <lineage>
        <taxon>Eukaryota</taxon>
        <taxon>Fungi</taxon>
        <taxon>Dikarya</taxon>
        <taxon>Basidiomycota</taxon>
        <taxon>Agaricomycotina</taxon>
        <taxon>Agaricomycetes</taxon>
        <taxon>Thelephorales</taxon>
        <taxon>Thelephoraceae</taxon>
        <taxon>Thelephora</taxon>
    </lineage>
</organism>
<reference evidence="3" key="2">
    <citation type="submission" date="2020-11" db="EMBL/GenBank/DDBJ databases">
        <authorList>
            <consortium name="DOE Joint Genome Institute"/>
            <person name="Kuo A."/>
            <person name="Miyauchi S."/>
            <person name="Kiss E."/>
            <person name="Drula E."/>
            <person name="Kohler A."/>
            <person name="Sanchez-Garcia M."/>
            <person name="Andreopoulos B."/>
            <person name="Barry K.W."/>
            <person name="Bonito G."/>
            <person name="Buee M."/>
            <person name="Carver A."/>
            <person name="Chen C."/>
            <person name="Cichocki N."/>
            <person name="Clum A."/>
            <person name="Culley D."/>
            <person name="Crous P.W."/>
            <person name="Fauchery L."/>
            <person name="Girlanda M."/>
            <person name="Hayes R."/>
            <person name="Keri Z."/>
            <person name="Labutti K."/>
            <person name="Lipzen A."/>
            <person name="Lombard V."/>
            <person name="Magnuson J."/>
            <person name="Maillard F."/>
            <person name="Morin E."/>
            <person name="Murat C."/>
            <person name="Nolan M."/>
            <person name="Ohm R."/>
            <person name="Pangilinan J."/>
            <person name="Pereira M."/>
            <person name="Perotto S."/>
            <person name="Peter M."/>
            <person name="Riley R."/>
            <person name="Sitrit Y."/>
            <person name="Stielow B."/>
            <person name="Szollosi G."/>
            <person name="Zifcakova L."/>
            <person name="Stursova M."/>
            <person name="Spatafora J.W."/>
            <person name="Tedersoo L."/>
            <person name="Vaario L.-M."/>
            <person name="Yamada A."/>
            <person name="Yan M."/>
            <person name="Wang P."/>
            <person name="Xu J."/>
            <person name="Bruns T."/>
            <person name="Baldrian P."/>
            <person name="Vilgalys R."/>
            <person name="Henrissat B."/>
            <person name="Grigoriev I.V."/>
            <person name="Hibbett D."/>
            <person name="Nagy L.G."/>
            <person name="Martin F.M."/>
        </authorList>
    </citation>
    <scope>NUCLEOTIDE SEQUENCE</scope>
    <source>
        <strain evidence="3">UH-Tt-Lm1</strain>
    </source>
</reference>
<comment type="caution">
    <text evidence="3">The sequence shown here is derived from an EMBL/GenBank/DDBJ whole genome shotgun (WGS) entry which is preliminary data.</text>
</comment>
<feature type="region of interest" description="Disordered" evidence="1">
    <location>
        <begin position="130"/>
        <end position="162"/>
    </location>
</feature>